<feature type="region of interest" description="Disordered" evidence="1">
    <location>
        <begin position="1"/>
        <end position="117"/>
    </location>
</feature>
<gene>
    <name evidence="2" type="ORF">SAMN05444354_116149</name>
</gene>
<keyword evidence="3" id="KW-1185">Reference proteome</keyword>
<proteinExistence type="predicted"/>
<feature type="compositionally biased region" description="Low complexity" evidence="1">
    <location>
        <begin position="35"/>
        <end position="55"/>
    </location>
</feature>
<accession>A0A1H7YBK0</accession>
<evidence type="ECO:0008006" key="4">
    <source>
        <dbReference type="Google" id="ProtNLM"/>
    </source>
</evidence>
<feature type="compositionally biased region" description="Polar residues" evidence="1">
    <location>
        <begin position="1"/>
        <end position="11"/>
    </location>
</feature>
<dbReference type="Proteomes" id="UP000182719">
    <property type="component" value="Unassembled WGS sequence"/>
</dbReference>
<evidence type="ECO:0000256" key="1">
    <source>
        <dbReference type="SAM" id="MobiDB-lite"/>
    </source>
</evidence>
<evidence type="ECO:0000313" key="2">
    <source>
        <dbReference type="EMBL" id="SEM42569.1"/>
    </source>
</evidence>
<sequence>MSRPVDSTSGGSASLRAAEEAARRAAEAAARRAAEAAAQKAAAEQAARAQNAASAKPQGAPPPASRDGFSARSTAANQVRLDGAPPSPGPANAANASPVPEKAKDLGTLFPQLKDKPKEELEKLHKSMQKLVTGDFPAQAAALGELSKQFPEAKKALLDKLGLKDQKLVKLASDPTALKSLGTLTDPKATVAQKAQAALELANSAGTAFKPDDLKGVLKNVLDGLPAGAKLAEAIGAFTDPAATGTAKAKATLELAKSLQEFAGEAFPGLANDLRKLDGPLRAVSSAITLLDPSSSAKDKAVAAAQLATEIPDLKADLTGFKEALKQFKVRGAVQAVDEGALLAESAVKGLSPELASQMSPAQLTKLEELAKKTGPDELEGVLKGIRTPEALEGLVGKLDELDGDASKRLLKSLGGMEHGALGKVLSEPGMLDQLGTLATKLDDESAELVGKLAKDMDADGLKMLLKFTDGVDAGLLKTGLKGLGPLLEEGGGKLVGKGLQLMDGMLGKMGVEITADVAGKVFKNLAKAIPLAGAVPGVVDAVDYAQKASELHGKNKDLGFLAMVGAGLNGADAVVGTVLDFTGVGAAVDLGVGAGFALAELALDIGFSAEKAKFDKDPKNYQAPDWVKTVNLAAAASMGPSGMASLAAYYGPEGAAELMQWGVEKGAKGAVALAKFAGVESANLTGDGLHATAGFIHKLADVVRNPSKYGEAIATQARDAFNAALEKGGEIAAEAKKVLGSVIDDAKKLGEKGLETLKFIAQNPGKAAEMAVDGIQGMIASGTELLKKGGEALLKKAGETLEGLQKGWESLQGAAREKAAQLIESAKAGLESVVNKAKELGEKGLETLVWAASHPGEVAGMAQKVLTDTLAQGGELAKKAWEGIKSLGAQGLEFAESTIKGLQAAGGKAVETLKYIAENPGEAATKVRDWAGQTLSNMVRAGGQMAQDAAIAIKDFVDRRVDWAKTFATDLLKDGVGAFKEVAKAWGENLTEGGKEILAALKDLSSAGVDALKDLASVGGQLAETAVGYLGDLAKMGVDTAKGALDGLVQLGGQVGELAGNTFDAVKNATNGEVNVLGWEVDVNPLW</sequence>
<dbReference type="RefSeq" id="WP_075009322.1">
    <property type="nucleotide sequence ID" value="NZ_FOAP01000016.1"/>
</dbReference>
<dbReference type="AlphaFoldDB" id="A0A1H7YBK0"/>
<protein>
    <recommendedName>
        <fullName evidence="4">Dauer Up-regulated</fullName>
    </recommendedName>
</protein>
<dbReference type="OrthoDB" id="5477846at2"/>
<name>A0A1H7YBK0_STIAU</name>
<reference evidence="3" key="1">
    <citation type="submission" date="2016-10" db="EMBL/GenBank/DDBJ databases">
        <authorList>
            <person name="Varghese N."/>
            <person name="Submissions S."/>
        </authorList>
    </citation>
    <scope>NUCLEOTIDE SEQUENCE [LARGE SCALE GENOMIC DNA]</scope>
    <source>
        <strain evidence="3">DSM 17044</strain>
    </source>
</reference>
<evidence type="ECO:0000313" key="3">
    <source>
        <dbReference type="Proteomes" id="UP000182719"/>
    </source>
</evidence>
<feature type="compositionally biased region" description="Basic and acidic residues" evidence="1">
    <location>
        <begin position="17"/>
        <end position="34"/>
    </location>
</feature>
<dbReference type="EMBL" id="FOAP01000016">
    <property type="protein sequence ID" value="SEM42569.1"/>
    <property type="molecule type" value="Genomic_DNA"/>
</dbReference>
<organism evidence="2 3">
    <name type="scientific">Stigmatella aurantiaca</name>
    <dbReference type="NCBI Taxonomy" id="41"/>
    <lineage>
        <taxon>Bacteria</taxon>
        <taxon>Pseudomonadati</taxon>
        <taxon>Myxococcota</taxon>
        <taxon>Myxococcia</taxon>
        <taxon>Myxococcales</taxon>
        <taxon>Cystobacterineae</taxon>
        <taxon>Archangiaceae</taxon>
        <taxon>Stigmatella</taxon>
    </lineage>
</organism>